<dbReference type="Pfam" id="PF00155">
    <property type="entry name" value="Aminotran_1_2"/>
    <property type="match status" value="1"/>
</dbReference>
<gene>
    <name evidence="3" type="ORF">DXB93_07665</name>
</gene>
<organism evidence="3 4">
    <name type="scientific">Thomasclavelia ramosa</name>
    <dbReference type="NCBI Taxonomy" id="1547"/>
    <lineage>
        <taxon>Bacteria</taxon>
        <taxon>Bacillati</taxon>
        <taxon>Bacillota</taxon>
        <taxon>Erysipelotrichia</taxon>
        <taxon>Erysipelotrichales</taxon>
        <taxon>Coprobacillaceae</taxon>
        <taxon>Thomasclavelia</taxon>
    </lineage>
</organism>
<dbReference type="EC" id="2.6.1.-" evidence="1"/>
<feature type="domain" description="Aminotransferase class I/classII large" evidence="2">
    <location>
        <begin position="53"/>
        <end position="353"/>
    </location>
</feature>
<sequence>MKIDLFDVEAWMTEYETNYRYNLAETCVASMSINDLLEFVENKKGVIDNLLNTKLDYGPIVGSQRLREGIARLYQNGDADNITISHGCINANETVLISLLEAGDHLITITPTYQQFYSFPESLGVETTLIPLLEENDWLPRLSDFENAIKDNTKMICLVNPNNPTSTKFSREFLENLTDLAKEYHLYILCDEVYQGLGDGEVAISDLYDKGISTASLSKVTSFAGLRLGWVKANYEVIKLINDRRDYHIISTGYLNDYLGTLVIENYHKILERSRKIINTNRQILIDWLAQESLVDCVVPEAGTIAFLKYHLSIKSRELCAKLQQDTGVFFVPGACFDQEYHLRFGFANNSDEIKTGLQLFSKWLKENA</sequence>
<keyword evidence="1 3" id="KW-0808">Transferase</keyword>
<keyword evidence="1 3" id="KW-0032">Aminotransferase</keyword>
<name>A0A3E3EDQ7_9FIRM</name>
<dbReference type="GO" id="GO:0008483">
    <property type="term" value="F:transaminase activity"/>
    <property type="evidence" value="ECO:0007669"/>
    <property type="project" value="UniProtKB-KW"/>
</dbReference>
<protein>
    <recommendedName>
        <fullName evidence="1">Aminotransferase</fullName>
        <ecNumber evidence="1">2.6.1.-</ecNumber>
    </recommendedName>
</protein>
<dbReference type="Gene3D" id="3.90.1150.10">
    <property type="entry name" value="Aspartate Aminotransferase, domain 1"/>
    <property type="match status" value="1"/>
</dbReference>
<evidence type="ECO:0000259" key="2">
    <source>
        <dbReference type="Pfam" id="PF00155"/>
    </source>
</evidence>
<dbReference type="InterPro" id="IPR015422">
    <property type="entry name" value="PyrdxlP-dep_Trfase_small"/>
</dbReference>
<evidence type="ECO:0000313" key="3">
    <source>
        <dbReference type="EMBL" id="RGD86034.1"/>
    </source>
</evidence>
<proteinExistence type="inferred from homology"/>
<evidence type="ECO:0000256" key="1">
    <source>
        <dbReference type="RuleBase" id="RU000481"/>
    </source>
</evidence>
<dbReference type="Proteomes" id="UP000261032">
    <property type="component" value="Unassembled WGS sequence"/>
</dbReference>
<comment type="cofactor">
    <cofactor evidence="1">
        <name>pyridoxal 5'-phosphate</name>
        <dbReference type="ChEBI" id="CHEBI:597326"/>
    </cofactor>
</comment>
<dbReference type="InterPro" id="IPR015421">
    <property type="entry name" value="PyrdxlP-dep_Trfase_major"/>
</dbReference>
<dbReference type="CDD" id="cd00609">
    <property type="entry name" value="AAT_like"/>
    <property type="match status" value="1"/>
</dbReference>
<dbReference type="PANTHER" id="PTHR43510">
    <property type="entry name" value="AMINOTRANSFERASE FUNCTION, HYPOTHETICAL (EUROFUNG)"/>
    <property type="match status" value="1"/>
</dbReference>
<accession>A0A3E3EDQ7</accession>
<evidence type="ECO:0000313" key="4">
    <source>
        <dbReference type="Proteomes" id="UP000261032"/>
    </source>
</evidence>
<dbReference type="AlphaFoldDB" id="A0A3E3EDQ7"/>
<reference evidence="3 4" key="1">
    <citation type="submission" date="2018-08" db="EMBL/GenBank/DDBJ databases">
        <title>A genome reference for cultivated species of the human gut microbiota.</title>
        <authorList>
            <person name="Zou Y."/>
            <person name="Xue W."/>
            <person name="Luo G."/>
        </authorList>
    </citation>
    <scope>NUCLEOTIDE SEQUENCE [LARGE SCALE GENOMIC DNA]</scope>
    <source>
        <strain evidence="3 4">OM06-4</strain>
    </source>
</reference>
<dbReference type="Gene3D" id="3.40.640.10">
    <property type="entry name" value="Type I PLP-dependent aspartate aminotransferase-like (Major domain)"/>
    <property type="match status" value="1"/>
</dbReference>
<dbReference type="PROSITE" id="PS00105">
    <property type="entry name" value="AA_TRANSFER_CLASS_1"/>
    <property type="match status" value="1"/>
</dbReference>
<comment type="caution">
    <text evidence="3">The sequence shown here is derived from an EMBL/GenBank/DDBJ whole genome shotgun (WGS) entry which is preliminary data.</text>
</comment>
<dbReference type="InterPro" id="IPR015424">
    <property type="entry name" value="PyrdxlP-dep_Trfase"/>
</dbReference>
<dbReference type="InterPro" id="IPR004838">
    <property type="entry name" value="NHTrfase_class1_PyrdxlP-BS"/>
</dbReference>
<dbReference type="PANTHER" id="PTHR43510:SF1">
    <property type="entry name" value="AMINOTRANSFERASE FUNCTION, HYPOTHETICAL (EUROFUNG)"/>
    <property type="match status" value="1"/>
</dbReference>
<dbReference type="InterPro" id="IPR004839">
    <property type="entry name" value="Aminotransferase_I/II_large"/>
</dbReference>
<dbReference type="SUPFAM" id="SSF53383">
    <property type="entry name" value="PLP-dependent transferases"/>
    <property type="match status" value="1"/>
</dbReference>
<comment type="similarity">
    <text evidence="1">Belongs to the class-I pyridoxal-phosphate-dependent aminotransferase family.</text>
</comment>
<dbReference type="RefSeq" id="WP_117581188.1">
    <property type="nucleotide sequence ID" value="NZ_QUSL01000009.1"/>
</dbReference>
<dbReference type="GO" id="GO:0030170">
    <property type="term" value="F:pyridoxal phosphate binding"/>
    <property type="evidence" value="ECO:0007669"/>
    <property type="project" value="InterPro"/>
</dbReference>
<dbReference type="EMBL" id="QUSL01000009">
    <property type="protein sequence ID" value="RGD86034.1"/>
    <property type="molecule type" value="Genomic_DNA"/>
</dbReference>